<dbReference type="Pfam" id="PF14255">
    <property type="entry name" value="Zn_ribbon_21"/>
    <property type="match status" value="1"/>
</dbReference>
<gene>
    <name evidence="1" type="ORF">MNBD_GAMMA23-1261</name>
</gene>
<accession>A0A3B1AFP1</accession>
<proteinExistence type="predicted"/>
<dbReference type="AlphaFoldDB" id="A0A3B1AFP1"/>
<dbReference type="InterPro" id="IPR025990">
    <property type="entry name" value="zinc_ribbon_bacterial"/>
</dbReference>
<protein>
    <recommendedName>
        <fullName evidence="2">Restriction endonuclease</fullName>
    </recommendedName>
</protein>
<organism evidence="1">
    <name type="scientific">hydrothermal vent metagenome</name>
    <dbReference type="NCBI Taxonomy" id="652676"/>
    <lineage>
        <taxon>unclassified sequences</taxon>
        <taxon>metagenomes</taxon>
        <taxon>ecological metagenomes</taxon>
    </lineage>
</organism>
<name>A0A3B1AFP1_9ZZZZ</name>
<dbReference type="EMBL" id="UOFT01000055">
    <property type="protein sequence ID" value="VAW97099.1"/>
    <property type="molecule type" value="Genomic_DNA"/>
</dbReference>
<evidence type="ECO:0008006" key="2">
    <source>
        <dbReference type="Google" id="ProtNLM"/>
    </source>
</evidence>
<sequence length="69" mass="7797">MLADFDISCPYCGEVFNTLIDTSPLVDDSTTEDYTYIEDCQVCCQPILFTPIINPDGTLQKVITRQENE</sequence>
<evidence type="ECO:0000313" key="1">
    <source>
        <dbReference type="EMBL" id="VAW97099.1"/>
    </source>
</evidence>
<reference evidence="1" key="1">
    <citation type="submission" date="2018-06" db="EMBL/GenBank/DDBJ databases">
        <authorList>
            <person name="Zhirakovskaya E."/>
        </authorList>
    </citation>
    <scope>NUCLEOTIDE SEQUENCE</scope>
</reference>